<gene>
    <name evidence="3" type="ORF">NCTC10283_01713</name>
</gene>
<evidence type="ECO:0000259" key="2">
    <source>
        <dbReference type="Pfam" id="PF03724"/>
    </source>
</evidence>
<evidence type="ECO:0000256" key="1">
    <source>
        <dbReference type="SAM" id="SignalP"/>
    </source>
</evidence>
<reference evidence="3 4" key="1">
    <citation type="submission" date="2018-06" db="EMBL/GenBank/DDBJ databases">
        <authorList>
            <consortium name="Pathogen Informatics"/>
            <person name="Doyle S."/>
        </authorList>
    </citation>
    <scope>NUCLEOTIDE SEQUENCE [LARGE SCALE GENOMIC DNA]</scope>
    <source>
        <strain evidence="3 4">NCTC10283</strain>
    </source>
</reference>
<evidence type="ECO:0000313" key="4">
    <source>
        <dbReference type="Proteomes" id="UP000254209"/>
    </source>
</evidence>
<evidence type="ECO:0000313" key="3">
    <source>
        <dbReference type="EMBL" id="SSY80159.1"/>
    </source>
</evidence>
<dbReference type="PROSITE" id="PS51257">
    <property type="entry name" value="PROKAR_LIPOPROTEIN"/>
    <property type="match status" value="1"/>
</dbReference>
<dbReference type="InterPro" id="IPR038670">
    <property type="entry name" value="HslJ-like_sf"/>
</dbReference>
<dbReference type="EMBL" id="UFSO01000003">
    <property type="protein sequence ID" value="SSY80159.1"/>
    <property type="molecule type" value="Genomic_DNA"/>
</dbReference>
<dbReference type="RefSeq" id="WP_051968516.1">
    <property type="nucleotide sequence ID" value="NZ_CP091519.2"/>
</dbReference>
<name>A0A376BTC4_9NEIS</name>
<keyword evidence="1" id="KW-0732">Signal</keyword>
<dbReference type="Pfam" id="PF03724">
    <property type="entry name" value="META"/>
    <property type="match status" value="1"/>
</dbReference>
<protein>
    <submittedName>
        <fullName evidence="3">META domain</fullName>
    </submittedName>
</protein>
<dbReference type="InterPro" id="IPR005184">
    <property type="entry name" value="DUF306_Meta_HslJ"/>
</dbReference>
<sequence>MKYISLLTSAALLAACQTPATPSAQSNSANVSVSPSAAQRVWQLENAPNTYMDWTKLPQANANMGCNNLNFKVELQDSGSLKVGGVMATRMHCGDKMAQETAFTRNITEMTRYRVENNRVLILENAAGQSMRFVPKEITQ</sequence>
<feature type="domain" description="DUF306" evidence="2">
    <location>
        <begin position="59"/>
        <end position="133"/>
    </location>
</feature>
<dbReference type="OrthoDB" id="8602292at2"/>
<dbReference type="PANTHER" id="PTHR35535">
    <property type="entry name" value="HEAT SHOCK PROTEIN HSLJ"/>
    <property type="match status" value="1"/>
</dbReference>
<dbReference type="InterPro" id="IPR053147">
    <property type="entry name" value="Hsp_HslJ-like"/>
</dbReference>
<organism evidence="3 4">
    <name type="scientific">Alysiella crassa</name>
    <dbReference type="NCBI Taxonomy" id="153491"/>
    <lineage>
        <taxon>Bacteria</taxon>
        <taxon>Pseudomonadati</taxon>
        <taxon>Pseudomonadota</taxon>
        <taxon>Betaproteobacteria</taxon>
        <taxon>Neisseriales</taxon>
        <taxon>Neisseriaceae</taxon>
        <taxon>Alysiella</taxon>
    </lineage>
</organism>
<proteinExistence type="predicted"/>
<feature type="signal peptide" evidence="1">
    <location>
        <begin position="1"/>
        <end position="20"/>
    </location>
</feature>
<feature type="chain" id="PRO_5016706212" evidence="1">
    <location>
        <begin position="21"/>
        <end position="140"/>
    </location>
</feature>
<accession>A0A376BTC4</accession>
<dbReference type="PANTHER" id="PTHR35535:SF1">
    <property type="entry name" value="HEAT SHOCK PROTEIN HSLJ"/>
    <property type="match status" value="1"/>
</dbReference>
<keyword evidence="4" id="KW-1185">Reference proteome</keyword>
<dbReference type="AlphaFoldDB" id="A0A376BTC4"/>
<dbReference type="Gene3D" id="2.40.128.270">
    <property type="match status" value="1"/>
</dbReference>
<dbReference type="Proteomes" id="UP000254209">
    <property type="component" value="Unassembled WGS sequence"/>
</dbReference>